<dbReference type="Pfam" id="PF00534">
    <property type="entry name" value="Glycos_transf_1"/>
    <property type="match status" value="1"/>
</dbReference>
<organism evidence="2 3">
    <name type="scientific">Segatella copri</name>
    <dbReference type="NCBI Taxonomy" id="165179"/>
    <lineage>
        <taxon>Bacteria</taxon>
        <taxon>Pseudomonadati</taxon>
        <taxon>Bacteroidota</taxon>
        <taxon>Bacteroidia</taxon>
        <taxon>Bacteroidales</taxon>
        <taxon>Prevotellaceae</taxon>
        <taxon>Segatella</taxon>
    </lineage>
</organism>
<sequence>MKVAIVQEWLVTVGGSDKVVKAILDVFPDADIYTLVAKKEVCDELGIPWEKVHTSFIQKMPLGTKKHRAYLPLFPFAIEQFDLRGYDVVISSSHCVAKGVLTKADQLHICYCHSPIRYCWDMYNEYLEESHLDKGFKSWLVRLMLHPIRKFDAIAGSRVDYYISNSDYVGQRIRKTYRRKATTIHPNIDISNFELCNDKQEYYLASSRLVAYKKIDTIIEAFNQMPDKKLVVIGGGPNLEAYRKLAKDNVTVMGYQPFDVLKDKMQHAKAFIFAADEDFGMIPIEAQSCGTPVIAYGHGGSLETVNGGKTGLFFNEQTPEAIVEAVNRFEAMGSQPFTPADCRQWAEGFSEERFKREIKEFVEEKYEEFKKNGINID</sequence>
<dbReference type="PANTHER" id="PTHR45947:SF3">
    <property type="entry name" value="SULFOQUINOVOSYL TRANSFERASE SQD2"/>
    <property type="match status" value="1"/>
</dbReference>
<dbReference type="InterPro" id="IPR001296">
    <property type="entry name" value="Glyco_trans_1"/>
</dbReference>
<dbReference type="SUPFAM" id="SSF53756">
    <property type="entry name" value="UDP-Glycosyltransferase/glycogen phosphorylase"/>
    <property type="match status" value="1"/>
</dbReference>
<keyword evidence="2" id="KW-0808">Transferase</keyword>
<name>A0A3E5DYK4_9BACT</name>
<dbReference type="CDD" id="cd03804">
    <property type="entry name" value="GT4_WbaZ-like"/>
    <property type="match status" value="1"/>
</dbReference>
<reference evidence="2 3" key="1">
    <citation type="submission" date="2018-08" db="EMBL/GenBank/DDBJ databases">
        <title>A genome reference for cultivated species of the human gut microbiota.</title>
        <authorList>
            <person name="Zou Y."/>
            <person name="Xue W."/>
            <person name="Luo G."/>
        </authorList>
    </citation>
    <scope>NUCLEOTIDE SEQUENCE [LARGE SCALE GENOMIC DNA]</scope>
    <source>
        <strain evidence="2 3">AF24-12</strain>
    </source>
</reference>
<gene>
    <name evidence="2" type="ORF">DWY11_09805</name>
</gene>
<dbReference type="AlphaFoldDB" id="A0A3E5DYK4"/>
<dbReference type="EMBL" id="QRVA01000023">
    <property type="protein sequence ID" value="RGS14825.1"/>
    <property type="molecule type" value="Genomic_DNA"/>
</dbReference>
<dbReference type="GO" id="GO:0016757">
    <property type="term" value="F:glycosyltransferase activity"/>
    <property type="evidence" value="ECO:0007669"/>
    <property type="project" value="InterPro"/>
</dbReference>
<dbReference type="PANTHER" id="PTHR45947">
    <property type="entry name" value="SULFOQUINOVOSYL TRANSFERASE SQD2"/>
    <property type="match status" value="1"/>
</dbReference>
<protein>
    <submittedName>
        <fullName evidence="2">Glycosyltransferase family 4 protein</fullName>
    </submittedName>
</protein>
<comment type="caution">
    <text evidence="2">The sequence shown here is derived from an EMBL/GenBank/DDBJ whole genome shotgun (WGS) entry which is preliminary data.</text>
</comment>
<accession>A0A3E5DYK4</accession>
<proteinExistence type="predicted"/>
<dbReference type="Gene3D" id="3.40.50.2000">
    <property type="entry name" value="Glycogen Phosphorylase B"/>
    <property type="match status" value="1"/>
</dbReference>
<dbReference type="InterPro" id="IPR050194">
    <property type="entry name" value="Glycosyltransferase_grp1"/>
</dbReference>
<evidence type="ECO:0000313" key="3">
    <source>
        <dbReference type="Proteomes" id="UP000283872"/>
    </source>
</evidence>
<dbReference type="RefSeq" id="WP_117587433.1">
    <property type="nucleotide sequence ID" value="NZ_QRVA01000023.1"/>
</dbReference>
<evidence type="ECO:0000313" key="2">
    <source>
        <dbReference type="EMBL" id="RGS14825.1"/>
    </source>
</evidence>
<feature type="domain" description="Glycosyl transferase family 1" evidence="1">
    <location>
        <begin position="194"/>
        <end position="332"/>
    </location>
</feature>
<evidence type="ECO:0000259" key="1">
    <source>
        <dbReference type="Pfam" id="PF00534"/>
    </source>
</evidence>
<dbReference type="Proteomes" id="UP000283872">
    <property type="component" value="Unassembled WGS sequence"/>
</dbReference>